<dbReference type="KEGG" id="cid:P73_2872"/>
<dbReference type="GO" id="GO:0005524">
    <property type="term" value="F:ATP binding"/>
    <property type="evidence" value="ECO:0007669"/>
    <property type="project" value="UniProtKB-KW"/>
</dbReference>
<dbReference type="GO" id="GO:0016887">
    <property type="term" value="F:ATP hydrolysis activity"/>
    <property type="evidence" value="ECO:0007669"/>
    <property type="project" value="InterPro"/>
</dbReference>
<dbReference type="AlphaFoldDB" id="A0A0B5E5G4"/>
<dbReference type="PANTHER" id="PTHR42788">
    <property type="entry name" value="TAURINE IMPORT ATP-BINDING PROTEIN-RELATED"/>
    <property type="match status" value="1"/>
</dbReference>
<dbReference type="PANTHER" id="PTHR42788:SF13">
    <property type="entry name" value="ALIPHATIC SULFONATES IMPORT ATP-BINDING PROTEIN SSUB"/>
    <property type="match status" value="1"/>
</dbReference>
<feature type="domain" description="ABC transporter" evidence="5">
    <location>
        <begin position="23"/>
        <end position="251"/>
    </location>
</feature>
<reference evidence="6 7" key="1">
    <citation type="journal article" date="2014" name="Int. J. Syst. Evol. Microbiol.">
        <title>Celeribacter indicus sp. nov., a polycyclic aromatic hydrocarbon-degrading bacterium from deep-sea sediment and reclassification of Huaishuia halophila as Celeribacter halophilus comb. nov.</title>
        <authorList>
            <person name="Lai Q."/>
            <person name="Cao J."/>
            <person name="Yuan J."/>
            <person name="Li F."/>
            <person name="Shao Z."/>
        </authorList>
    </citation>
    <scope>NUCLEOTIDE SEQUENCE [LARGE SCALE GENOMIC DNA]</scope>
    <source>
        <strain evidence="6">P73</strain>
    </source>
</reference>
<evidence type="ECO:0000256" key="2">
    <source>
        <dbReference type="ARBA" id="ARBA00022448"/>
    </source>
</evidence>
<dbReference type="PROSITE" id="PS50893">
    <property type="entry name" value="ABC_TRANSPORTER_2"/>
    <property type="match status" value="1"/>
</dbReference>
<evidence type="ECO:0000256" key="1">
    <source>
        <dbReference type="ARBA" id="ARBA00005417"/>
    </source>
</evidence>
<proteinExistence type="inferred from homology"/>
<dbReference type="PROSITE" id="PS00211">
    <property type="entry name" value="ABC_TRANSPORTER_1"/>
    <property type="match status" value="1"/>
</dbReference>
<dbReference type="InterPro" id="IPR027417">
    <property type="entry name" value="P-loop_NTPase"/>
</dbReference>
<gene>
    <name evidence="6" type="ORF">P73_2872</name>
</gene>
<dbReference type="CDD" id="cd03293">
    <property type="entry name" value="ABC_NrtD_SsuB_transporters"/>
    <property type="match status" value="1"/>
</dbReference>
<dbReference type="EMBL" id="CP004393">
    <property type="protein sequence ID" value="AJE47587.1"/>
    <property type="molecule type" value="Genomic_DNA"/>
</dbReference>
<organism evidence="6 7">
    <name type="scientific">Celeribacter indicus</name>
    <dbReference type="NCBI Taxonomy" id="1208324"/>
    <lineage>
        <taxon>Bacteria</taxon>
        <taxon>Pseudomonadati</taxon>
        <taxon>Pseudomonadota</taxon>
        <taxon>Alphaproteobacteria</taxon>
        <taxon>Rhodobacterales</taxon>
        <taxon>Roseobacteraceae</taxon>
        <taxon>Celeribacter</taxon>
    </lineage>
</organism>
<accession>A0A0B5E5G4</accession>
<dbReference type="Pfam" id="PF00005">
    <property type="entry name" value="ABC_tran"/>
    <property type="match status" value="1"/>
</dbReference>
<dbReference type="STRING" id="1208324.P73_2872"/>
<dbReference type="Proteomes" id="UP000031521">
    <property type="component" value="Chromosome"/>
</dbReference>
<comment type="similarity">
    <text evidence="1">Belongs to the ABC transporter superfamily.</text>
</comment>
<evidence type="ECO:0000313" key="6">
    <source>
        <dbReference type="EMBL" id="AJE47587.1"/>
    </source>
</evidence>
<dbReference type="InterPro" id="IPR003439">
    <property type="entry name" value="ABC_transporter-like_ATP-bd"/>
</dbReference>
<keyword evidence="4" id="KW-0067">ATP-binding</keyword>
<dbReference type="Gene3D" id="3.40.50.300">
    <property type="entry name" value="P-loop containing nucleotide triphosphate hydrolases"/>
    <property type="match status" value="1"/>
</dbReference>
<keyword evidence="2" id="KW-0813">Transport</keyword>
<dbReference type="SUPFAM" id="SSF52540">
    <property type="entry name" value="P-loop containing nucleoside triphosphate hydrolases"/>
    <property type="match status" value="1"/>
</dbReference>
<dbReference type="HOGENOM" id="CLU_000604_1_22_5"/>
<keyword evidence="7" id="KW-1185">Reference proteome</keyword>
<evidence type="ECO:0000259" key="5">
    <source>
        <dbReference type="PROSITE" id="PS50893"/>
    </source>
</evidence>
<name>A0A0B5E5G4_9RHOB</name>
<dbReference type="InterPro" id="IPR017871">
    <property type="entry name" value="ABC_transporter-like_CS"/>
</dbReference>
<evidence type="ECO:0000313" key="7">
    <source>
        <dbReference type="Proteomes" id="UP000031521"/>
    </source>
</evidence>
<evidence type="ECO:0000256" key="4">
    <source>
        <dbReference type="ARBA" id="ARBA00022840"/>
    </source>
</evidence>
<keyword evidence="3" id="KW-0547">Nucleotide-binding</keyword>
<dbReference type="InterPro" id="IPR050166">
    <property type="entry name" value="ABC_transporter_ATP-bind"/>
</dbReference>
<protein>
    <submittedName>
        <fullName evidence="6">ABC transporter</fullName>
    </submittedName>
</protein>
<dbReference type="InterPro" id="IPR003593">
    <property type="entry name" value="AAA+_ATPase"/>
</dbReference>
<sequence>MPECKMNIMTDTQALPPVSDAHVRIENVSKVFHGGRKGDVEALRPVSLDIERGEFVSILGPSGCGKSTLLMLLSGLLDASAGNIRIDGEKVQGPKSDLGIVFQQDVLLEWRGALDNVLLQAEIRGADMKAAEVKARELLSMVSLTGFEDAYPRELSGGMRQRVSICRALLHEPPLLLMDEPFGALDAMTRDQLQIDLMKLCAERDMTVFFITHSIPEAVFLSDRVVVMTPRPGRIEEIVEIDLPRPRRLAMREDPKFTSYVRQLTNTFKSLGVFREEY</sequence>
<dbReference type="SMART" id="SM00382">
    <property type="entry name" value="AAA"/>
    <property type="match status" value="1"/>
</dbReference>
<evidence type="ECO:0000256" key="3">
    <source>
        <dbReference type="ARBA" id="ARBA00022741"/>
    </source>
</evidence>